<sequence length="102" mass="11078">MESKEEYQGRVASALLKAITDTSLVDIDGTTTAYIRSAEVCDALITALAVIMEGAPQCRTRKGMRAMSEAAGRNLLTMMREMEKLRAETGASAFNARVIYPS</sequence>
<accession>A0ABY7TU75</accession>
<keyword evidence="1" id="KW-0614">Plasmid</keyword>
<proteinExistence type="predicted"/>
<organism evidence="1 2">
    <name type="scientific">Sphingomonas naphthae</name>
    <dbReference type="NCBI Taxonomy" id="1813468"/>
    <lineage>
        <taxon>Bacteria</taxon>
        <taxon>Pseudomonadati</taxon>
        <taxon>Pseudomonadota</taxon>
        <taxon>Alphaproteobacteria</taxon>
        <taxon>Sphingomonadales</taxon>
        <taxon>Sphingomonadaceae</taxon>
        <taxon>Sphingomonas</taxon>
    </lineage>
</organism>
<dbReference type="RefSeq" id="WP_273692277.1">
    <property type="nucleotide sequence ID" value="NZ_CP117414.1"/>
</dbReference>
<evidence type="ECO:0000313" key="1">
    <source>
        <dbReference type="EMBL" id="WCT75895.1"/>
    </source>
</evidence>
<reference evidence="1 2" key="1">
    <citation type="submission" date="2023-02" db="EMBL/GenBank/DDBJ databases">
        <title>Genome sequence of Sphingomonas naphthae.</title>
        <authorList>
            <person name="Kim S."/>
            <person name="Heo J."/>
            <person name="Kwon S.-W."/>
        </authorList>
    </citation>
    <scope>NUCLEOTIDE SEQUENCE [LARGE SCALE GENOMIC DNA]</scope>
    <source>
        <strain evidence="1 2">KACC 18716</strain>
        <plasmid evidence="1 2">unnamed3</plasmid>
    </source>
</reference>
<gene>
    <name evidence="1" type="ORF">PQ455_20690</name>
</gene>
<protein>
    <submittedName>
        <fullName evidence="1">Uncharacterized protein</fullName>
    </submittedName>
</protein>
<evidence type="ECO:0000313" key="2">
    <source>
        <dbReference type="Proteomes" id="UP001220395"/>
    </source>
</evidence>
<geneLocation type="plasmid" evidence="1 2">
    <name>unnamed3</name>
</geneLocation>
<name>A0ABY7TU75_9SPHN</name>
<dbReference type="EMBL" id="CP117414">
    <property type="protein sequence ID" value="WCT75895.1"/>
    <property type="molecule type" value="Genomic_DNA"/>
</dbReference>
<keyword evidence="2" id="KW-1185">Reference proteome</keyword>
<dbReference type="Proteomes" id="UP001220395">
    <property type="component" value="Plasmid unnamed3"/>
</dbReference>